<evidence type="ECO:0000313" key="3">
    <source>
        <dbReference type="Proteomes" id="UP000433876"/>
    </source>
</evidence>
<accession>A0A8S8ZTU1</accession>
<feature type="compositionally biased region" description="Low complexity" evidence="1">
    <location>
        <begin position="16"/>
        <end position="68"/>
    </location>
</feature>
<organism evidence="2 3">
    <name type="scientific">Sordaria macrospora</name>
    <dbReference type="NCBI Taxonomy" id="5147"/>
    <lineage>
        <taxon>Eukaryota</taxon>
        <taxon>Fungi</taxon>
        <taxon>Dikarya</taxon>
        <taxon>Ascomycota</taxon>
        <taxon>Pezizomycotina</taxon>
        <taxon>Sordariomycetes</taxon>
        <taxon>Sordariomycetidae</taxon>
        <taxon>Sordariales</taxon>
        <taxon>Sordariaceae</taxon>
        <taxon>Sordaria</taxon>
    </lineage>
</organism>
<reference evidence="2 3" key="1">
    <citation type="submission" date="2017-07" db="EMBL/GenBank/DDBJ databases">
        <title>Genome sequence of the Sordaria macrospora wild type strain R19027.</title>
        <authorList>
            <person name="Nowrousian M."/>
            <person name="Teichert I."/>
            <person name="Kueck U."/>
        </authorList>
    </citation>
    <scope>NUCLEOTIDE SEQUENCE [LARGE SCALE GENOMIC DNA]</scope>
    <source>
        <strain evidence="2 3">R19027</strain>
        <tissue evidence="2">Mycelium</tissue>
    </source>
</reference>
<evidence type="ECO:0000313" key="2">
    <source>
        <dbReference type="EMBL" id="KAA8632021.1"/>
    </source>
</evidence>
<dbReference type="VEuPathDB" id="FungiDB:SMAC_06201"/>
<dbReference type="EMBL" id="NMPR01000064">
    <property type="protein sequence ID" value="KAA8632021.1"/>
    <property type="molecule type" value="Genomic_DNA"/>
</dbReference>
<dbReference type="AlphaFoldDB" id="A0A8S8ZTU1"/>
<comment type="caution">
    <text evidence="2">The sequence shown here is derived from an EMBL/GenBank/DDBJ whole genome shotgun (WGS) entry which is preliminary data.</text>
</comment>
<protein>
    <submittedName>
        <fullName evidence="2">Uncharacterized protein</fullName>
    </submittedName>
</protein>
<dbReference type="Proteomes" id="UP000433876">
    <property type="component" value="Unassembled WGS sequence"/>
</dbReference>
<name>A0A8S8ZTU1_SORMA</name>
<gene>
    <name evidence="2" type="ORF">SMACR_06201</name>
</gene>
<feature type="region of interest" description="Disordered" evidence="1">
    <location>
        <begin position="1"/>
        <end position="108"/>
    </location>
</feature>
<feature type="compositionally biased region" description="Low complexity" evidence="1">
    <location>
        <begin position="85"/>
        <end position="108"/>
    </location>
</feature>
<sequence length="216" mass="23636">MPSTPPPHDGNNQNNATTAKKTTTTTIASSPKRTTSPNPNPNPSGTANLPRPSTFNPSNYPFSFSSVSGNPGGPSDVPNTNYPIPSSTPSQHSQPSQQPSHQTPQLTPHLTPHQARLLTTFYHHLSHNLSSSVPFTHLARFLSFPLSMLRILRCAVPLLELREANVRESAVKEICQQAVAEVLGYPFEGPIVEEKVEREFREGWEAMRGGGMFAEF</sequence>
<evidence type="ECO:0000256" key="1">
    <source>
        <dbReference type="SAM" id="MobiDB-lite"/>
    </source>
</evidence>
<proteinExistence type="predicted"/>